<dbReference type="AlphaFoldDB" id="A0AAW0G167"/>
<name>A0AAW0G167_9APHY</name>
<sequence>MSIPPRFQVVQQTATNLSSTLRGLQARASPHGGPVATCYASYCSSMNKLRDRVLPSACETSDFLVANIFGELLRQGATSAEKKDAIDRFRNSLGRKISPVRDLQQEMEQLRDTLTAEALQPFQGNPTALANQFETIVGAIQSINMFYDRIQSFCSQFRTKIDQGVNITSEIQEEARWLTAVSADYRMFRPTT</sequence>
<accession>A0AAW0G167</accession>
<organism evidence="1 2">
    <name type="scientific">Cerrena zonata</name>
    <dbReference type="NCBI Taxonomy" id="2478898"/>
    <lineage>
        <taxon>Eukaryota</taxon>
        <taxon>Fungi</taxon>
        <taxon>Dikarya</taxon>
        <taxon>Basidiomycota</taxon>
        <taxon>Agaricomycotina</taxon>
        <taxon>Agaricomycetes</taxon>
        <taxon>Polyporales</taxon>
        <taxon>Cerrenaceae</taxon>
        <taxon>Cerrena</taxon>
    </lineage>
</organism>
<gene>
    <name evidence="1" type="ORF">QCA50_013554</name>
</gene>
<evidence type="ECO:0000313" key="1">
    <source>
        <dbReference type="EMBL" id="KAK7683292.1"/>
    </source>
</evidence>
<dbReference type="Proteomes" id="UP001385951">
    <property type="component" value="Unassembled WGS sequence"/>
</dbReference>
<reference evidence="1 2" key="1">
    <citation type="submission" date="2022-09" db="EMBL/GenBank/DDBJ databases">
        <authorList>
            <person name="Palmer J.M."/>
        </authorList>
    </citation>
    <scope>NUCLEOTIDE SEQUENCE [LARGE SCALE GENOMIC DNA]</scope>
    <source>
        <strain evidence="1 2">DSM 7382</strain>
    </source>
</reference>
<proteinExistence type="predicted"/>
<evidence type="ECO:0000313" key="2">
    <source>
        <dbReference type="Proteomes" id="UP001385951"/>
    </source>
</evidence>
<dbReference type="EMBL" id="JASBNA010000031">
    <property type="protein sequence ID" value="KAK7683292.1"/>
    <property type="molecule type" value="Genomic_DNA"/>
</dbReference>
<keyword evidence="2" id="KW-1185">Reference proteome</keyword>
<comment type="caution">
    <text evidence="1">The sequence shown here is derived from an EMBL/GenBank/DDBJ whole genome shotgun (WGS) entry which is preliminary data.</text>
</comment>
<protein>
    <submittedName>
        <fullName evidence="1">Uncharacterized protein</fullName>
    </submittedName>
</protein>